<gene>
    <name evidence="3" type="ORF">SNAT2548_LOCUS2457</name>
</gene>
<dbReference type="EMBL" id="CAJNDS010000145">
    <property type="protein sequence ID" value="CAE6970180.1"/>
    <property type="molecule type" value="Genomic_DNA"/>
</dbReference>
<dbReference type="AlphaFoldDB" id="A0A812I229"/>
<proteinExistence type="predicted"/>
<keyword evidence="2" id="KW-1133">Transmembrane helix</keyword>
<dbReference type="OrthoDB" id="422711at2759"/>
<evidence type="ECO:0000313" key="4">
    <source>
        <dbReference type="Proteomes" id="UP000604046"/>
    </source>
</evidence>
<keyword evidence="2" id="KW-0812">Transmembrane</keyword>
<organism evidence="3 4">
    <name type="scientific">Symbiodinium natans</name>
    <dbReference type="NCBI Taxonomy" id="878477"/>
    <lineage>
        <taxon>Eukaryota</taxon>
        <taxon>Sar</taxon>
        <taxon>Alveolata</taxon>
        <taxon>Dinophyceae</taxon>
        <taxon>Suessiales</taxon>
        <taxon>Symbiodiniaceae</taxon>
        <taxon>Symbiodinium</taxon>
    </lineage>
</organism>
<feature type="region of interest" description="Disordered" evidence="1">
    <location>
        <begin position="98"/>
        <end position="120"/>
    </location>
</feature>
<evidence type="ECO:0000256" key="1">
    <source>
        <dbReference type="SAM" id="MobiDB-lite"/>
    </source>
</evidence>
<feature type="transmembrane region" description="Helical" evidence="2">
    <location>
        <begin position="338"/>
        <end position="362"/>
    </location>
</feature>
<reference evidence="3" key="1">
    <citation type="submission" date="2021-02" db="EMBL/GenBank/DDBJ databases">
        <authorList>
            <person name="Dougan E. K."/>
            <person name="Rhodes N."/>
            <person name="Thang M."/>
            <person name="Chan C."/>
        </authorList>
    </citation>
    <scope>NUCLEOTIDE SEQUENCE</scope>
</reference>
<keyword evidence="4" id="KW-1185">Reference proteome</keyword>
<feature type="transmembrane region" description="Helical" evidence="2">
    <location>
        <begin position="420"/>
        <end position="439"/>
    </location>
</feature>
<keyword evidence="2" id="KW-0472">Membrane</keyword>
<comment type="caution">
    <text evidence="3">The sequence shown here is derived from an EMBL/GenBank/DDBJ whole genome shotgun (WGS) entry which is preliminary data.</text>
</comment>
<feature type="compositionally biased region" description="Acidic residues" evidence="1">
    <location>
        <begin position="103"/>
        <end position="113"/>
    </location>
</feature>
<protein>
    <submittedName>
        <fullName evidence="3">Uncharacterized protein</fullName>
    </submittedName>
</protein>
<accession>A0A812I229</accession>
<evidence type="ECO:0000313" key="3">
    <source>
        <dbReference type="EMBL" id="CAE6970180.1"/>
    </source>
</evidence>
<feature type="compositionally biased region" description="Polar residues" evidence="1">
    <location>
        <begin position="44"/>
        <end position="55"/>
    </location>
</feature>
<feature type="region of interest" description="Disordered" evidence="1">
    <location>
        <begin position="43"/>
        <end position="69"/>
    </location>
</feature>
<sequence>MVEEAVDSSSFACRLERLEALMASLPKQLEALHNRIDALVLSGSPGTLGTPSRRPSQVRVEDGEGPVNPEVTSIAMTAPVLASTTTQFTALHEQLTKIRQESEKEEEEGEEDTDAKAGPKQTRFMLLPGSTSLTIVGKRLIRMGSRLSQGSAPNNYSYSPAPFSLPPSCWGCLPLLGLQEEFGWVASTLTFLGLTLTSLLQLLFAWILSQGFLENSYTGQDLRDWRLLAHSAAFYDPVSGTSLANRICRNGSLDLLGVLNEVRGFLLPAFLLPAVSDISVGVLLSSMAILIWASYVTVEVAAALRLVRALHLLPCNETAVEQVDAYRSFKSISDERRIGVSLLLFCRCAVLLTLGFTGGVWLSRLHDAEDILRDCVTLVMVLELDDLAYKLLTAHNRKAYLGSITTFVIQEGHQTLGCSLAMVVRLLGLFLTVIFFISFRCVHSAELGQEINSVLCGGNVDFVFSTHPSLGAPIVLDTHSLESGAQQTHAWAFSYERQADQAMFNITLQQGQVAVKRAASVEELQAYLALTDRQASDGFVTGCEDLGRESLEGAWLWPAMEAAGASNCQQAKPFCDRRDMPLARLLCPTTCGCFDAASGLFAGNGCRQRCYQEADLFNRTLSTAPCEDLESQGDDRSPAWSRWWQGFRQAYSNMTSIDPSTLTFAAGPCSFLTMQEDHIRDYFCHGGNDRPGTALCPVTCGCASGTISKWCPSTC</sequence>
<evidence type="ECO:0000256" key="2">
    <source>
        <dbReference type="SAM" id="Phobius"/>
    </source>
</evidence>
<feature type="transmembrane region" description="Helical" evidence="2">
    <location>
        <begin position="278"/>
        <end position="298"/>
    </location>
</feature>
<dbReference type="Proteomes" id="UP000604046">
    <property type="component" value="Unassembled WGS sequence"/>
</dbReference>
<name>A0A812I229_9DINO</name>